<keyword evidence="4 8" id="KW-0547">Nucleotide-binding</keyword>
<dbReference type="GO" id="GO:0061603">
    <property type="term" value="F:molybdenum cofactor guanylyltransferase activity"/>
    <property type="evidence" value="ECO:0007669"/>
    <property type="project" value="UniProtKB-EC"/>
</dbReference>
<dbReference type="EC" id="2.7.7.77" evidence="8"/>
<dbReference type="Proteomes" id="UP000732377">
    <property type="component" value="Unassembled WGS sequence"/>
</dbReference>
<keyword evidence="2 8" id="KW-0808">Transferase</keyword>
<evidence type="ECO:0000256" key="4">
    <source>
        <dbReference type="ARBA" id="ARBA00022741"/>
    </source>
</evidence>
<name>A0A953I3G8_SYMTR</name>
<evidence type="ECO:0000259" key="9">
    <source>
        <dbReference type="Pfam" id="PF12804"/>
    </source>
</evidence>
<evidence type="ECO:0000256" key="7">
    <source>
        <dbReference type="ARBA" id="ARBA00023150"/>
    </source>
</evidence>
<keyword evidence="6 8" id="KW-0342">GTP-binding</keyword>
<keyword evidence="5 8" id="KW-0460">Magnesium</keyword>
<dbReference type="GO" id="GO:1902758">
    <property type="term" value="P:bis(molybdopterin guanine dinucleotide)molybdenum biosynthetic process"/>
    <property type="evidence" value="ECO:0007669"/>
    <property type="project" value="TreeGrafter"/>
</dbReference>
<dbReference type="HAMAP" id="MF_00316">
    <property type="entry name" value="MobA"/>
    <property type="match status" value="1"/>
</dbReference>
<comment type="similarity">
    <text evidence="8">Belongs to the MobA family.</text>
</comment>
<keyword evidence="10" id="KW-0548">Nucleotidyltransferase</keyword>
<gene>
    <name evidence="8" type="primary">mobA</name>
    <name evidence="10" type="ORF">CWE10_11485</name>
</gene>
<comment type="subcellular location">
    <subcellularLocation>
        <location evidence="8">Cytoplasm</location>
    </subcellularLocation>
</comment>
<dbReference type="Pfam" id="PF12804">
    <property type="entry name" value="NTP_transf_3"/>
    <property type="match status" value="1"/>
</dbReference>
<dbReference type="InterPro" id="IPR029044">
    <property type="entry name" value="Nucleotide-diphossugar_trans"/>
</dbReference>
<evidence type="ECO:0000313" key="10">
    <source>
        <dbReference type="EMBL" id="MBY6276810.1"/>
    </source>
</evidence>
<comment type="caution">
    <text evidence="8">Lacks conserved residue(s) required for the propagation of feature annotation.</text>
</comment>
<organism evidence="10 11">
    <name type="scientific">Symbiobacterium thermophilum</name>
    <dbReference type="NCBI Taxonomy" id="2734"/>
    <lineage>
        <taxon>Bacteria</taxon>
        <taxon>Bacillati</taxon>
        <taxon>Bacillota</taxon>
        <taxon>Clostridia</taxon>
        <taxon>Eubacteriales</taxon>
        <taxon>Symbiobacteriaceae</taxon>
        <taxon>Symbiobacterium</taxon>
    </lineage>
</organism>
<protein>
    <recommendedName>
        <fullName evidence="8">Probable molybdenum cofactor guanylyltransferase</fullName>
        <shortName evidence="8">MoCo guanylyltransferase</shortName>
        <ecNumber evidence="8">2.7.7.77</ecNumber>
    </recommendedName>
    <alternativeName>
        <fullName evidence="8">GTP:molybdopterin guanylyltransferase</fullName>
    </alternativeName>
    <alternativeName>
        <fullName evidence="8">Mo-MPT guanylyltransferase</fullName>
    </alternativeName>
    <alternativeName>
        <fullName evidence="8">Molybdopterin guanylyltransferase</fullName>
    </alternativeName>
    <alternativeName>
        <fullName evidence="8">Molybdopterin-guanine dinucleotide synthase</fullName>
        <shortName evidence="8">MGD synthase</shortName>
    </alternativeName>
</protein>
<feature type="binding site" evidence="8">
    <location>
        <position position="53"/>
    </location>
    <ligand>
        <name>GTP</name>
        <dbReference type="ChEBI" id="CHEBI:37565"/>
    </ligand>
</feature>
<evidence type="ECO:0000256" key="1">
    <source>
        <dbReference type="ARBA" id="ARBA00022490"/>
    </source>
</evidence>
<feature type="domain" description="MobA-like NTP transferase" evidence="9">
    <location>
        <begin position="38"/>
        <end position="182"/>
    </location>
</feature>
<dbReference type="GO" id="GO:0046872">
    <property type="term" value="F:metal ion binding"/>
    <property type="evidence" value="ECO:0007669"/>
    <property type="project" value="UniProtKB-KW"/>
</dbReference>
<dbReference type="GO" id="GO:0005525">
    <property type="term" value="F:GTP binding"/>
    <property type="evidence" value="ECO:0007669"/>
    <property type="project" value="UniProtKB-UniRule"/>
</dbReference>
<dbReference type="AlphaFoldDB" id="A0A953I3G8"/>
<dbReference type="PANTHER" id="PTHR19136:SF81">
    <property type="entry name" value="MOLYBDENUM COFACTOR GUANYLYLTRANSFERASE"/>
    <property type="match status" value="1"/>
</dbReference>
<feature type="binding site" evidence="8">
    <location>
        <position position="98"/>
    </location>
    <ligand>
        <name>GTP</name>
        <dbReference type="ChEBI" id="CHEBI:37565"/>
    </ligand>
</feature>
<evidence type="ECO:0000313" key="11">
    <source>
        <dbReference type="Proteomes" id="UP000732377"/>
    </source>
</evidence>
<keyword evidence="3 8" id="KW-0479">Metal-binding</keyword>
<feature type="binding site" evidence="8">
    <location>
        <position position="127"/>
    </location>
    <ligand>
        <name>Mg(2+)</name>
        <dbReference type="ChEBI" id="CHEBI:18420"/>
    </ligand>
</feature>
<dbReference type="CDD" id="cd02503">
    <property type="entry name" value="MobA"/>
    <property type="match status" value="1"/>
</dbReference>
<comment type="domain">
    <text evidence="8">The N-terminal domain determines nucleotide recognition and specific binding, while the C-terminal domain determines the specific binding to the target protein.</text>
</comment>
<comment type="cofactor">
    <cofactor evidence="8">
        <name>Mg(2+)</name>
        <dbReference type="ChEBI" id="CHEBI:18420"/>
    </cofactor>
</comment>
<keyword evidence="7 8" id="KW-0501">Molybdenum cofactor biosynthesis</keyword>
<comment type="function">
    <text evidence="8">Transfers a GMP moiety from GTP to Mo-molybdopterin (Mo-MPT) cofactor (Moco or molybdenum cofactor) to form Mo-molybdopterin guanine dinucleotide (Mo-MGD) cofactor.</text>
</comment>
<proteinExistence type="inferred from homology"/>
<dbReference type="GO" id="GO:0005737">
    <property type="term" value="C:cytoplasm"/>
    <property type="evidence" value="ECO:0007669"/>
    <property type="project" value="UniProtKB-SubCell"/>
</dbReference>
<dbReference type="Gene3D" id="3.90.550.10">
    <property type="entry name" value="Spore Coat Polysaccharide Biosynthesis Protein SpsA, Chain A"/>
    <property type="match status" value="1"/>
</dbReference>
<dbReference type="EMBL" id="PIUK01000111">
    <property type="protein sequence ID" value="MBY6276810.1"/>
    <property type="molecule type" value="Genomic_DNA"/>
</dbReference>
<sequence>MRTTRPWRSSAISSLRAAVRSRKARGETPVDGKMDACGVILAGGRSSRMGRNKALLALDGKPLIQRQVERLSAWFRQVVIVTNTPGEYAFLGVPMVSDRVPGLGPLAGVEAGLRASRFEHAFFCAVDMPFINEALVRFMVQAAPGYDIVVPAPGGEYEPMHAVYGRGCLPSIARNLEAGRLRLISIFPDVRVREITDAELLPFGEPERLFFNCNTPADLEEARRWLEEEG</sequence>
<dbReference type="SUPFAM" id="SSF53448">
    <property type="entry name" value="Nucleotide-diphospho-sugar transferases"/>
    <property type="match status" value="1"/>
</dbReference>
<evidence type="ECO:0000256" key="5">
    <source>
        <dbReference type="ARBA" id="ARBA00022842"/>
    </source>
</evidence>
<feature type="binding site" evidence="8">
    <location>
        <begin position="41"/>
        <end position="43"/>
    </location>
    <ligand>
        <name>GTP</name>
        <dbReference type="ChEBI" id="CHEBI:37565"/>
    </ligand>
</feature>
<feature type="binding site" evidence="8">
    <location>
        <position position="127"/>
    </location>
    <ligand>
        <name>GTP</name>
        <dbReference type="ChEBI" id="CHEBI:37565"/>
    </ligand>
</feature>
<comment type="caution">
    <text evidence="10">The sequence shown here is derived from an EMBL/GenBank/DDBJ whole genome shotgun (WGS) entry which is preliminary data.</text>
</comment>
<reference evidence="10" key="1">
    <citation type="submission" date="2017-11" db="EMBL/GenBank/DDBJ databases">
        <title>Three new genomes from thermophilic consortium.</title>
        <authorList>
            <person name="Quaggio R."/>
            <person name="Amgarten D."/>
            <person name="Setubal J.C."/>
        </authorList>
    </citation>
    <scope>NUCLEOTIDE SEQUENCE</scope>
    <source>
        <strain evidence="10">ZCTH01-B2</strain>
    </source>
</reference>
<dbReference type="InterPro" id="IPR013482">
    <property type="entry name" value="Molybde_CF_guanTrfase"/>
</dbReference>
<evidence type="ECO:0000256" key="8">
    <source>
        <dbReference type="HAMAP-Rule" id="MF_00316"/>
    </source>
</evidence>
<evidence type="ECO:0000256" key="2">
    <source>
        <dbReference type="ARBA" id="ARBA00022679"/>
    </source>
</evidence>
<dbReference type="PANTHER" id="PTHR19136">
    <property type="entry name" value="MOLYBDENUM COFACTOR GUANYLYLTRANSFERASE"/>
    <property type="match status" value="1"/>
</dbReference>
<accession>A0A953I3G8</accession>
<dbReference type="InterPro" id="IPR025877">
    <property type="entry name" value="MobA-like_NTP_Trfase"/>
</dbReference>
<comment type="catalytic activity">
    <reaction evidence="8">
        <text>Mo-molybdopterin + GTP + H(+) = Mo-molybdopterin guanine dinucleotide + diphosphate</text>
        <dbReference type="Rhea" id="RHEA:34243"/>
        <dbReference type="ChEBI" id="CHEBI:15378"/>
        <dbReference type="ChEBI" id="CHEBI:33019"/>
        <dbReference type="ChEBI" id="CHEBI:37565"/>
        <dbReference type="ChEBI" id="CHEBI:71302"/>
        <dbReference type="ChEBI" id="CHEBI:71310"/>
        <dbReference type="EC" id="2.7.7.77"/>
    </reaction>
</comment>
<evidence type="ECO:0000256" key="6">
    <source>
        <dbReference type="ARBA" id="ARBA00023134"/>
    </source>
</evidence>
<keyword evidence="1 8" id="KW-0963">Cytoplasm</keyword>
<evidence type="ECO:0000256" key="3">
    <source>
        <dbReference type="ARBA" id="ARBA00022723"/>
    </source>
</evidence>